<accession>A0AAW2J2J5</accession>
<evidence type="ECO:0000313" key="1">
    <source>
        <dbReference type="EMBL" id="KAL0288666.1"/>
    </source>
</evidence>
<name>A0AAW2J2J5_9LAMI</name>
<sequence>MQEEMHKRWTKAQQICGAEPETFTCEEMLKRERECEVGHSMMFVMGSGHQCEVLQGEGKHVSCVDEDVDISWWGWFVRPLKVQCGRHAHWTRQPVTTGVGTGICGSRQTVCWLVLVSWHGAGAQHMAHCWAGRGNGRVWCGQAARQGDVQAWRR</sequence>
<dbReference type="EMBL" id="JACGWK010001435">
    <property type="protein sequence ID" value="KAL0288666.1"/>
    <property type="molecule type" value="Genomic_DNA"/>
</dbReference>
<gene>
    <name evidence="1" type="ORF">Sangu_2648700</name>
</gene>
<reference evidence="1" key="1">
    <citation type="submission" date="2020-06" db="EMBL/GenBank/DDBJ databases">
        <authorList>
            <person name="Li T."/>
            <person name="Hu X."/>
            <person name="Zhang T."/>
            <person name="Song X."/>
            <person name="Zhang H."/>
            <person name="Dai N."/>
            <person name="Sheng W."/>
            <person name="Hou X."/>
            <person name="Wei L."/>
        </authorList>
    </citation>
    <scope>NUCLEOTIDE SEQUENCE</scope>
    <source>
        <strain evidence="1">G01</strain>
        <tissue evidence="1">Leaf</tissue>
    </source>
</reference>
<organism evidence="1">
    <name type="scientific">Sesamum angustifolium</name>
    <dbReference type="NCBI Taxonomy" id="2727405"/>
    <lineage>
        <taxon>Eukaryota</taxon>
        <taxon>Viridiplantae</taxon>
        <taxon>Streptophyta</taxon>
        <taxon>Embryophyta</taxon>
        <taxon>Tracheophyta</taxon>
        <taxon>Spermatophyta</taxon>
        <taxon>Magnoliopsida</taxon>
        <taxon>eudicotyledons</taxon>
        <taxon>Gunneridae</taxon>
        <taxon>Pentapetalae</taxon>
        <taxon>asterids</taxon>
        <taxon>lamiids</taxon>
        <taxon>Lamiales</taxon>
        <taxon>Pedaliaceae</taxon>
        <taxon>Sesamum</taxon>
    </lineage>
</organism>
<proteinExistence type="predicted"/>
<dbReference type="AlphaFoldDB" id="A0AAW2J2J5"/>
<protein>
    <submittedName>
        <fullName evidence="1">Uncharacterized protein</fullName>
    </submittedName>
</protein>
<reference evidence="1" key="2">
    <citation type="journal article" date="2024" name="Plant">
        <title>Genomic evolution and insights into agronomic trait innovations of Sesamum species.</title>
        <authorList>
            <person name="Miao H."/>
            <person name="Wang L."/>
            <person name="Qu L."/>
            <person name="Liu H."/>
            <person name="Sun Y."/>
            <person name="Le M."/>
            <person name="Wang Q."/>
            <person name="Wei S."/>
            <person name="Zheng Y."/>
            <person name="Lin W."/>
            <person name="Duan Y."/>
            <person name="Cao H."/>
            <person name="Xiong S."/>
            <person name="Wang X."/>
            <person name="Wei L."/>
            <person name="Li C."/>
            <person name="Ma Q."/>
            <person name="Ju M."/>
            <person name="Zhao R."/>
            <person name="Li G."/>
            <person name="Mu C."/>
            <person name="Tian Q."/>
            <person name="Mei H."/>
            <person name="Zhang T."/>
            <person name="Gao T."/>
            <person name="Zhang H."/>
        </authorList>
    </citation>
    <scope>NUCLEOTIDE SEQUENCE</scope>
    <source>
        <strain evidence="1">G01</strain>
    </source>
</reference>
<comment type="caution">
    <text evidence="1">The sequence shown here is derived from an EMBL/GenBank/DDBJ whole genome shotgun (WGS) entry which is preliminary data.</text>
</comment>